<name>A0A7E4VR38_PANRE</name>
<accession>A0A7E4VR38</accession>
<reference evidence="3" key="2">
    <citation type="submission" date="2020-10" db="UniProtKB">
        <authorList>
            <consortium name="WormBaseParasite"/>
        </authorList>
    </citation>
    <scope>IDENTIFICATION</scope>
</reference>
<evidence type="ECO:0000313" key="2">
    <source>
        <dbReference type="Proteomes" id="UP000492821"/>
    </source>
</evidence>
<protein>
    <submittedName>
        <fullName evidence="3">Uncharacterized protein</fullName>
    </submittedName>
</protein>
<feature type="region of interest" description="Disordered" evidence="1">
    <location>
        <begin position="27"/>
        <end position="69"/>
    </location>
</feature>
<evidence type="ECO:0000256" key="1">
    <source>
        <dbReference type="SAM" id="MobiDB-lite"/>
    </source>
</evidence>
<dbReference type="Proteomes" id="UP000492821">
    <property type="component" value="Unassembled WGS sequence"/>
</dbReference>
<organism evidence="2 3">
    <name type="scientific">Panagrellus redivivus</name>
    <name type="common">Microworm</name>
    <dbReference type="NCBI Taxonomy" id="6233"/>
    <lineage>
        <taxon>Eukaryota</taxon>
        <taxon>Metazoa</taxon>
        <taxon>Ecdysozoa</taxon>
        <taxon>Nematoda</taxon>
        <taxon>Chromadorea</taxon>
        <taxon>Rhabditida</taxon>
        <taxon>Tylenchina</taxon>
        <taxon>Panagrolaimomorpha</taxon>
        <taxon>Panagrolaimoidea</taxon>
        <taxon>Panagrolaimidae</taxon>
        <taxon>Panagrellus</taxon>
    </lineage>
</organism>
<dbReference type="AlphaFoldDB" id="A0A7E4VR38"/>
<keyword evidence="2" id="KW-1185">Reference proteome</keyword>
<sequence length="69" mass="7695">MDECGRKQPENDMMTDAFVVAQHRSPYHTEGKWVNGRGPTPPRGQEISPSGQVHAESEAFQKRALVTQS</sequence>
<dbReference type="WBParaSite" id="Pan_g24025.t1">
    <property type="protein sequence ID" value="Pan_g24025.t1"/>
    <property type="gene ID" value="Pan_g24025"/>
</dbReference>
<proteinExistence type="predicted"/>
<reference evidence="2" key="1">
    <citation type="journal article" date="2013" name="Genetics">
        <title>The draft genome and transcriptome of Panagrellus redivivus are shaped by the harsh demands of a free-living lifestyle.</title>
        <authorList>
            <person name="Srinivasan J."/>
            <person name="Dillman A.R."/>
            <person name="Macchietto M.G."/>
            <person name="Heikkinen L."/>
            <person name="Lakso M."/>
            <person name="Fracchia K.M."/>
            <person name="Antoshechkin I."/>
            <person name="Mortazavi A."/>
            <person name="Wong G."/>
            <person name="Sternberg P.W."/>
        </authorList>
    </citation>
    <scope>NUCLEOTIDE SEQUENCE [LARGE SCALE GENOMIC DNA]</scope>
    <source>
        <strain evidence="2">MT8872</strain>
    </source>
</reference>
<evidence type="ECO:0000313" key="3">
    <source>
        <dbReference type="WBParaSite" id="Pan_g24025.t1"/>
    </source>
</evidence>